<feature type="non-terminal residue" evidence="3">
    <location>
        <position position="152"/>
    </location>
</feature>
<dbReference type="Proteomes" id="UP000001593">
    <property type="component" value="Unassembled WGS sequence"/>
</dbReference>
<dbReference type="PhylomeDB" id="A7TDB6"/>
<dbReference type="InParanoid" id="A7TDB6"/>
<evidence type="ECO:0000256" key="1">
    <source>
        <dbReference type="ARBA" id="ARBA00023242"/>
    </source>
</evidence>
<dbReference type="EMBL" id="DS477562">
    <property type="protein sequence ID" value="EDO25936.1"/>
    <property type="molecule type" value="Genomic_DNA"/>
</dbReference>
<name>A7TDB6_NEMVE</name>
<gene>
    <name evidence="3" type="ORF">NEMVEDRAFT_v1g8814</name>
</gene>
<dbReference type="PANTHER" id="PTHR45623:SF17">
    <property type="entry name" value="CHROMODOMAIN-HELICASE-DNA-BINDING PROTEIN 3-RELATED"/>
    <property type="match status" value="1"/>
</dbReference>
<dbReference type="AlphaFoldDB" id="A7TDB6"/>
<proteinExistence type="predicted"/>
<accession>A7TDB6</accession>
<keyword evidence="1" id="KW-0539">Nucleus</keyword>
<dbReference type="eggNOG" id="KOG0383">
    <property type="taxonomic scope" value="Eukaryota"/>
</dbReference>
<evidence type="ECO:0000313" key="4">
    <source>
        <dbReference type="Proteomes" id="UP000001593"/>
    </source>
</evidence>
<sequence>MMLTHLVVRPGLGSNKATIMSKSELDDILKFGTSELFKDDDTKDGGMVPTISIYIVKQKEEDVEVLKVSKAFLCIVNTIYLIRICRPICQLICTIYIPPETTDQDYWEKLLRHHYEQFREDEARELGKGKRIRKQVNYVDTGIEDQDDSGEH</sequence>
<dbReference type="Pfam" id="PF06465">
    <property type="entry name" value="DUF1087"/>
    <property type="match status" value="1"/>
</dbReference>
<evidence type="ECO:0000313" key="3">
    <source>
        <dbReference type="EMBL" id="EDO25936.1"/>
    </source>
</evidence>
<feature type="domain" description="DUF1087" evidence="2">
    <location>
        <begin position="83"/>
        <end position="146"/>
    </location>
</feature>
<dbReference type="PANTHER" id="PTHR45623">
    <property type="entry name" value="CHROMODOMAIN-HELICASE-DNA-BINDING PROTEIN 3-RELATED-RELATED"/>
    <property type="match status" value="1"/>
</dbReference>
<organism evidence="3 4">
    <name type="scientific">Nematostella vectensis</name>
    <name type="common">Starlet sea anemone</name>
    <dbReference type="NCBI Taxonomy" id="45351"/>
    <lineage>
        <taxon>Eukaryota</taxon>
        <taxon>Metazoa</taxon>
        <taxon>Cnidaria</taxon>
        <taxon>Anthozoa</taxon>
        <taxon>Hexacorallia</taxon>
        <taxon>Actiniaria</taxon>
        <taxon>Edwardsiidae</taxon>
        <taxon>Nematostella</taxon>
    </lineage>
</organism>
<dbReference type="STRING" id="45351.A7TDB6"/>
<evidence type="ECO:0000259" key="2">
    <source>
        <dbReference type="SMART" id="SM01147"/>
    </source>
</evidence>
<dbReference type="SMART" id="SM01147">
    <property type="entry name" value="DUF1087"/>
    <property type="match status" value="1"/>
</dbReference>
<reference evidence="3 4" key="1">
    <citation type="journal article" date="2007" name="Science">
        <title>Sea anemone genome reveals ancestral eumetazoan gene repertoire and genomic organization.</title>
        <authorList>
            <person name="Putnam N.H."/>
            <person name="Srivastava M."/>
            <person name="Hellsten U."/>
            <person name="Dirks B."/>
            <person name="Chapman J."/>
            <person name="Salamov A."/>
            <person name="Terry A."/>
            <person name="Shapiro H."/>
            <person name="Lindquist E."/>
            <person name="Kapitonov V.V."/>
            <person name="Jurka J."/>
            <person name="Genikhovich G."/>
            <person name="Grigoriev I.V."/>
            <person name="Lucas S.M."/>
            <person name="Steele R.E."/>
            <person name="Finnerty J.R."/>
            <person name="Technau U."/>
            <person name="Martindale M.Q."/>
            <person name="Rokhsar D.S."/>
        </authorList>
    </citation>
    <scope>NUCLEOTIDE SEQUENCE [LARGE SCALE GENOMIC DNA]</scope>
    <source>
        <strain evidence="4">CH2 X CH6</strain>
    </source>
</reference>
<dbReference type="HOGENOM" id="CLU_1726880_0_0_1"/>
<dbReference type="InterPro" id="IPR009463">
    <property type="entry name" value="DUF1087"/>
</dbReference>
<keyword evidence="4" id="KW-1185">Reference proteome</keyword>
<protein>
    <recommendedName>
        <fullName evidence="2">DUF1087 domain-containing protein</fullName>
    </recommendedName>
</protein>